<dbReference type="GO" id="GO:0004563">
    <property type="term" value="F:beta-N-acetylhexosaminidase activity"/>
    <property type="evidence" value="ECO:0007669"/>
    <property type="project" value="UniProtKB-EC"/>
</dbReference>
<dbReference type="GO" id="GO:0009254">
    <property type="term" value="P:peptidoglycan turnover"/>
    <property type="evidence" value="ECO:0007669"/>
    <property type="project" value="TreeGrafter"/>
</dbReference>
<dbReference type="InterPro" id="IPR050226">
    <property type="entry name" value="NagZ_Beta-hexosaminidase"/>
</dbReference>
<dbReference type="InterPro" id="IPR001764">
    <property type="entry name" value="Glyco_hydro_3_N"/>
</dbReference>
<evidence type="ECO:0000313" key="7">
    <source>
        <dbReference type="EMBL" id="SIT18571.1"/>
    </source>
</evidence>
<dbReference type="Gene3D" id="3.20.20.300">
    <property type="entry name" value="Glycoside hydrolase, family 3, N-terminal domain"/>
    <property type="match status" value="1"/>
</dbReference>
<dbReference type="STRING" id="1086013.SAMN05421774_107160"/>
<protein>
    <recommendedName>
        <fullName evidence="3">beta-N-acetylhexosaminidase</fullName>
        <ecNumber evidence="3">3.2.1.52</ecNumber>
    </recommendedName>
</protein>
<dbReference type="InterPro" id="IPR017853">
    <property type="entry name" value="GH"/>
</dbReference>
<keyword evidence="5" id="KW-0326">Glycosidase</keyword>
<dbReference type="GO" id="GO:0005975">
    <property type="term" value="P:carbohydrate metabolic process"/>
    <property type="evidence" value="ECO:0007669"/>
    <property type="project" value="InterPro"/>
</dbReference>
<dbReference type="RefSeq" id="WP_076533275.1">
    <property type="nucleotide sequence ID" value="NZ_BMEH01000007.1"/>
</dbReference>
<proteinExistence type="inferred from homology"/>
<dbReference type="PANTHER" id="PTHR30480">
    <property type="entry name" value="BETA-HEXOSAMINIDASE-RELATED"/>
    <property type="match status" value="1"/>
</dbReference>
<name>A0A1N7Q6W9_9RHOB</name>
<evidence type="ECO:0000313" key="8">
    <source>
        <dbReference type="Proteomes" id="UP000186141"/>
    </source>
</evidence>
<evidence type="ECO:0000256" key="3">
    <source>
        <dbReference type="ARBA" id="ARBA00012663"/>
    </source>
</evidence>
<evidence type="ECO:0000256" key="1">
    <source>
        <dbReference type="ARBA" id="ARBA00001231"/>
    </source>
</evidence>
<dbReference type="EMBL" id="FTOT01000007">
    <property type="protein sequence ID" value="SIT18571.1"/>
    <property type="molecule type" value="Genomic_DNA"/>
</dbReference>
<reference evidence="7 8" key="1">
    <citation type="submission" date="2017-01" db="EMBL/GenBank/DDBJ databases">
        <authorList>
            <person name="Mah S.A."/>
            <person name="Swanson W.J."/>
            <person name="Moy G.W."/>
            <person name="Vacquier V.D."/>
        </authorList>
    </citation>
    <scope>NUCLEOTIDE SEQUENCE [LARGE SCALE GENOMIC DNA]</scope>
    <source>
        <strain evidence="7 8">DSM 26375</strain>
    </source>
</reference>
<feature type="domain" description="Glycoside hydrolase family 3 N-terminal" evidence="6">
    <location>
        <begin position="29"/>
        <end position="276"/>
    </location>
</feature>
<dbReference type="SUPFAM" id="SSF51445">
    <property type="entry name" value="(Trans)glycosidases"/>
    <property type="match status" value="1"/>
</dbReference>
<sequence length="331" mass="35180">MVSAVVLGVQGLELGRDEAAFFRETAPWGFVLFARNVETPDQLRRLTSDLRAAVGRDAPVFVDQEGGRVQRLRAPLWHEYAPPLDQAPFGPASFHLRGRMLAAELRAVGIDGNFAPCADLAWPETHPFLRSRCMGTSVPEVTANARALADGLLMGGVLPVIKHMPGHGRATQDSHLETPLIDQSRANLESSDFAPFKALTDLPLGMTAHIRLPFLGDLPATMNPAALAMMRDDWGFGGAIMTDDIGMGALSGPIRDRAACAIAAGCDLVLHCNDAILGFAQAAEGAGRLSGAARVRCETALKARRAPENVDFAALAADLSAMIGTTAHHHG</sequence>
<dbReference type="Proteomes" id="UP000186141">
    <property type="component" value="Unassembled WGS sequence"/>
</dbReference>
<evidence type="ECO:0000256" key="2">
    <source>
        <dbReference type="ARBA" id="ARBA00005336"/>
    </source>
</evidence>
<evidence type="ECO:0000259" key="6">
    <source>
        <dbReference type="Pfam" id="PF00933"/>
    </source>
</evidence>
<comment type="similarity">
    <text evidence="2">Belongs to the glycosyl hydrolase 3 family.</text>
</comment>
<dbReference type="AlphaFoldDB" id="A0A1N7Q6W9"/>
<organism evidence="7 8">
    <name type="scientific">Gemmobacter megaterium</name>
    <dbReference type="NCBI Taxonomy" id="1086013"/>
    <lineage>
        <taxon>Bacteria</taxon>
        <taxon>Pseudomonadati</taxon>
        <taxon>Pseudomonadota</taxon>
        <taxon>Alphaproteobacteria</taxon>
        <taxon>Rhodobacterales</taxon>
        <taxon>Paracoccaceae</taxon>
        <taxon>Gemmobacter</taxon>
    </lineage>
</organism>
<evidence type="ECO:0000256" key="5">
    <source>
        <dbReference type="ARBA" id="ARBA00023295"/>
    </source>
</evidence>
<dbReference type="EC" id="3.2.1.52" evidence="3"/>
<keyword evidence="4" id="KW-0378">Hydrolase</keyword>
<evidence type="ECO:0000256" key="4">
    <source>
        <dbReference type="ARBA" id="ARBA00022801"/>
    </source>
</evidence>
<dbReference type="InterPro" id="IPR036962">
    <property type="entry name" value="Glyco_hydro_3_N_sf"/>
</dbReference>
<gene>
    <name evidence="7" type="ORF">SAMN05421774_107160</name>
</gene>
<accession>A0A1N7Q6W9</accession>
<comment type="catalytic activity">
    <reaction evidence="1">
        <text>Hydrolysis of terminal non-reducing N-acetyl-D-hexosamine residues in N-acetyl-beta-D-hexosaminides.</text>
        <dbReference type="EC" id="3.2.1.52"/>
    </reaction>
</comment>
<dbReference type="Pfam" id="PF00933">
    <property type="entry name" value="Glyco_hydro_3"/>
    <property type="match status" value="1"/>
</dbReference>
<dbReference type="OrthoDB" id="9786661at2"/>
<keyword evidence="8" id="KW-1185">Reference proteome</keyword>
<dbReference type="PANTHER" id="PTHR30480:SF13">
    <property type="entry name" value="BETA-HEXOSAMINIDASE"/>
    <property type="match status" value="1"/>
</dbReference>